<dbReference type="Gene3D" id="1.20.1720.10">
    <property type="entry name" value="Multidrug resistance protein D"/>
    <property type="match status" value="1"/>
</dbReference>
<comment type="similarity">
    <text evidence="2">Belongs to the major facilitator superfamily. Bcr/CmlA family.</text>
</comment>
<feature type="region of interest" description="Disordered" evidence="8">
    <location>
        <begin position="1"/>
        <end position="32"/>
    </location>
</feature>
<comment type="caution">
    <text evidence="11">The sequence shown here is derived from an EMBL/GenBank/DDBJ whole genome shotgun (WGS) entry which is preliminary data.</text>
</comment>
<sequence length="434" mass="43980">MTTSPMQQEAPARPAPDYDDPERPALTPGERMTSGERLRLVLTLGVLIAIGPLTVDMYLPALPTITDDLMTTAASAQLTLTGTLVGLALGQLLVGPVSDAVGRRPPLLAGVCVHVLASLACAVAPNLATLGVLRVLQGLGAAAATVVAMAVVRDLFTGLAAAKTLSRLMLVMGAAPVLAPTLGGVVLGVTSWRGVFVVLAVLGVAILTITALALPESLPKSARRSGGTLGTIRVYGRLLTDRTYVGLILVAGLAMAAMFAYVSGSSFVFQEQYGLSEQEYGFVFGAGAIGLIAATQFNVRLLRRFAPAQILTGALAAGAVAGLVLLLLAATETAGMFGLLIPLWLVLASAGLALPNAPALALSRHGEAAGTAAALLGAVQFGVGALTAPLVGILGTGATAMALVIAGGMVLANVVVVLVVRPRQITPEPARSTR</sequence>
<feature type="transmembrane region" description="Helical" evidence="9">
    <location>
        <begin position="369"/>
        <end position="394"/>
    </location>
</feature>
<comment type="subcellular location">
    <subcellularLocation>
        <location evidence="1">Cell membrane</location>
        <topology evidence="1">Multi-pass membrane protein</topology>
    </subcellularLocation>
</comment>
<evidence type="ECO:0000259" key="10">
    <source>
        <dbReference type="PROSITE" id="PS50850"/>
    </source>
</evidence>
<dbReference type="InterPro" id="IPR011701">
    <property type="entry name" value="MFS"/>
</dbReference>
<feature type="transmembrane region" description="Helical" evidence="9">
    <location>
        <begin position="336"/>
        <end position="357"/>
    </location>
</feature>
<dbReference type="EMBL" id="JBHUEE010000006">
    <property type="protein sequence ID" value="MFD1718610.1"/>
    <property type="molecule type" value="Genomic_DNA"/>
</dbReference>
<evidence type="ECO:0000256" key="2">
    <source>
        <dbReference type="ARBA" id="ARBA00006236"/>
    </source>
</evidence>
<feature type="transmembrane region" description="Helical" evidence="9">
    <location>
        <begin position="243"/>
        <end position="262"/>
    </location>
</feature>
<feature type="domain" description="Major facilitator superfamily (MFS) profile" evidence="10">
    <location>
        <begin position="38"/>
        <end position="425"/>
    </location>
</feature>
<proteinExistence type="inferred from homology"/>
<dbReference type="Proteomes" id="UP001597277">
    <property type="component" value="Unassembled WGS sequence"/>
</dbReference>
<dbReference type="InterPro" id="IPR005829">
    <property type="entry name" value="Sugar_transporter_CS"/>
</dbReference>
<feature type="transmembrane region" description="Helical" evidence="9">
    <location>
        <begin position="40"/>
        <end position="61"/>
    </location>
</feature>
<keyword evidence="4" id="KW-1003">Cell membrane</keyword>
<protein>
    <submittedName>
        <fullName evidence="11">Multidrug effflux MFS transporter</fullName>
    </submittedName>
</protein>
<dbReference type="InterPro" id="IPR004812">
    <property type="entry name" value="Efflux_drug-R_Bcr/CmlA"/>
</dbReference>
<dbReference type="NCBIfam" id="TIGR00710">
    <property type="entry name" value="efflux_Bcr_CflA"/>
    <property type="match status" value="1"/>
</dbReference>
<evidence type="ECO:0000256" key="8">
    <source>
        <dbReference type="SAM" id="MobiDB-lite"/>
    </source>
</evidence>
<feature type="transmembrane region" description="Helical" evidence="9">
    <location>
        <begin position="135"/>
        <end position="156"/>
    </location>
</feature>
<dbReference type="PANTHER" id="PTHR23502:SF132">
    <property type="entry name" value="POLYAMINE TRANSPORTER 2-RELATED"/>
    <property type="match status" value="1"/>
</dbReference>
<dbReference type="PANTHER" id="PTHR23502">
    <property type="entry name" value="MAJOR FACILITATOR SUPERFAMILY"/>
    <property type="match status" value="1"/>
</dbReference>
<dbReference type="PROSITE" id="PS00216">
    <property type="entry name" value="SUGAR_TRANSPORT_1"/>
    <property type="match status" value="1"/>
</dbReference>
<reference evidence="12" key="1">
    <citation type="journal article" date="2019" name="Int. J. Syst. Evol. Microbiol.">
        <title>The Global Catalogue of Microorganisms (GCM) 10K type strain sequencing project: providing services to taxonomists for standard genome sequencing and annotation.</title>
        <authorList>
            <consortium name="The Broad Institute Genomics Platform"/>
            <consortium name="The Broad Institute Genome Sequencing Center for Infectious Disease"/>
            <person name="Wu L."/>
            <person name="Ma J."/>
        </authorList>
    </citation>
    <scope>NUCLEOTIDE SEQUENCE [LARGE SCALE GENOMIC DNA]</scope>
    <source>
        <strain evidence="12">JCM 17130</strain>
    </source>
</reference>
<evidence type="ECO:0000256" key="4">
    <source>
        <dbReference type="ARBA" id="ARBA00022475"/>
    </source>
</evidence>
<feature type="transmembrane region" description="Helical" evidence="9">
    <location>
        <begin position="282"/>
        <end position="299"/>
    </location>
</feature>
<evidence type="ECO:0000256" key="9">
    <source>
        <dbReference type="SAM" id="Phobius"/>
    </source>
</evidence>
<name>A0ABW4L5M9_9MICO</name>
<keyword evidence="3" id="KW-0813">Transport</keyword>
<accession>A0ABW4L5M9</accession>
<evidence type="ECO:0000256" key="3">
    <source>
        <dbReference type="ARBA" id="ARBA00022448"/>
    </source>
</evidence>
<dbReference type="InterPro" id="IPR020846">
    <property type="entry name" value="MFS_dom"/>
</dbReference>
<keyword evidence="5 9" id="KW-0812">Transmembrane</keyword>
<keyword evidence="7 9" id="KW-0472">Membrane</keyword>
<dbReference type="InterPro" id="IPR036259">
    <property type="entry name" value="MFS_trans_sf"/>
</dbReference>
<dbReference type="PROSITE" id="PS50850">
    <property type="entry name" value="MFS"/>
    <property type="match status" value="1"/>
</dbReference>
<dbReference type="Pfam" id="PF07690">
    <property type="entry name" value="MFS_1"/>
    <property type="match status" value="1"/>
</dbReference>
<evidence type="ECO:0000256" key="7">
    <source>
        <dbReference type="ARBA" id="ARBA00023136"/>
    </source>
</evidence>
<evidence type="ECO:0000256" key="6">
    <source>
        <dbReference type="ARBA" id="ARBA00022989"/>
    </source>
</evidence>
<feature type="transmembrane region" description="Helical" evidence="9">
    <location>
        <begin position="311"/>
        <end position="330"/>
    </location>
</feature>
<feature type="transmembrane region" description="Helical" evidence="9">
    <location>
        <begin position="107"/>
        <end position="129"/>
    </location>
</feature>
<evidence type="ECO:0000256" key="5">
    <source>
        <dbReference type="ARBA" id="ARBA00022692"/>
    </source>
</evidence>
<dbReference type="CDD" id="cd17320">
    <property type="entry name" value="MFS_MdfA_MDR_like"/>
    <property type="match status" value="1"/>
</dbReference>
<keyword evidence="6 9" id="KW-1133">Transmembrane helix</keyword>
<feature type="transmembrane region" description="Helical" evidence="9">
    <location>
        <begin position="400"/>
        <end position="420"/>
    </location>
</feature>
<feature type="transmembrane region" description="Helical" evidence="9">
    <location>
        <begin position="195"/>
        <end position="214"/>
    </location>
</feature>
<dbReference type="SUPFAM" id="SSF103473">
    <property type="entry name" value="MFS general substrate transporter"/>
    <property type="match status" value="1"/>
</dbReference>
<evidence type="ECO:0000313" key="11">
    <source>
        <dbReference type="EMBL" id="MFD1718610.1"/>
    </source>
</evidence>
<organism evidence="11 12">
    <name type="scientific">Georgenia deserti</name>
    <dbReference type="NCBI Taxonomy" id="2093781"/>
    <lineage>
        <taxon>Bacteria</taxon>
        <taxon>Bacillati</taxon>
        <taxon>Actinomycetota</taxon>
        <taxon>Actinomycetes</taxon>
        <taxon>Micrococcales</taxon>
        <taxon>Bogoriellaceae</taxon>
        <taxon>Georgenia</taxon>
    </lineage>
</organism>
<evidence type="ECO:0000313" key="12">
    <source>
        <dbReference type="Proteomes" id="UP001597277"/>
    </source>
</evidence>
<feature type="transmembrane region" description="Helical" evidence="9">
    <location>
        <begin position="73"/>
        <end position="95"/>
    </location>
</feature>
<keyword evidence="12" id="KW-1185">Reference proteome</keyword>
<evidence type="ECO:0000256" key="1">
    <source>
        <dbReference type="ARBA" id="ARBA00004651"/>
    </source>
</evidence>
<gene>
    <name evidence="11" type="ORF">ACFSE6_12250</name>
</gene>
<feature type="transmembrane region" description="Helical" evidence="9">
    <location>
        <begin position="168"/>
        <end position="189"/>
    </location>
</feature>